<keyword evidence="3" id="KW-0472">Membrane</keyword>
<feature type="transmembrane region" description="Helical" evidence="3">
    <location>
        <begin position="33"/>
        <end position="60"/>
    </location>
</feature>
<accession>A0A4R6VPM8</accession>
<dbReference type="AlphaFoldDB" id="A0A4R6VPM8"/>
<gene>
    <name evidence="4" type="ORF">ATL17_2204</name>
</gene>
<sequence>MLDGQMRRWIDPPLNFIGQQMARAGISANGVTFAGLAIGLLSAVTVALGMFYAALILMLLSRVMDGLDGAVARATQKTDFGGYFDITADFLFYGAFPFAFIVLDPAQNGVVGGLLLVSFYFNGGTFLGYAILAEKHKMSTTKRGSKSLYFSTGLTEGTETIAFFAALCIWPQYFNILAAIFAAACFYTAFVRMLLAYQEFGGVQTKE</sequence>
<keyword evidence="1 2" id="KW-0808">Transferase</keyword>
<feature type="transmembrane region" description="Helical" evidence="3">
    <location>
        <begin position="109"/>
        <end position="132"/>
    </location>
</feature>
<dbReference type="GO" id="GO:0016020">
    <property type="term" value="C:membrane"/>
    <property type="evidence" value="ECO:0007669"/>
    <property type="project" value="InterPro"/>
</dbReference>
<reference evidence="4 5" key="1">
    <citation type="submission" date="2019-03" db="EMBL/GenBank/DDBJ databases">
        <title>Genomic Encyclopedia of Type Strains, Phase III (KMG-III): the genomes of soil and plant-associated and newly described type strains.</title>
        <authorList>
            <person name="Whitman W."/>
        </authorList>
    </citation>
    <scope>NUCLEOTIDE SEQUENCE [LARGE SCALE GENOMIC DNA]</scope>
    <source>
        <strain evidence="4 5">CGMCC 1.7002</strain>
    </source>
</reference>
<name>A0A4R6VPM8_9HYPH</name>
<comment type="similarity">
    <text evidence="2">Belongs to the CDP-alcohol phosphatidyltransferase class-I family.</text>
</comment>
<dbReference type="Pfam" id="PF01066">
    <property type="entry name" value="CDP-OH_P_transf"/>
    <property type="match status" value="1"/>
</dbReference>
<protein>
    <submittedName>
        <fullName evidence="4">Phosphatidylglycerophosphate synthase</fullName>
    </submittedName>
</protein>
<organism evidence="4 5">
    <name type="scientific">Maritalea mobilis</name>
    <dbReference type="NCBI Taxonomy" id="483324"/>
    <lineage>
        <taxon>Bacteria</taxon>
        <taxon>Pseudomonadati</taxon>
        <taxon>Pseudomonadota</taxon>
        <taxon>Alphaproteobacteria</taxon>
        <taxon>Hyphomicrobiales</taxon>
        <taxon>Devosiaceae</taxon>
        <taxon>Maritalea</taxon>
    </lineage>
</organism>
<evidence type="ECO:0000313" key="4">
    <source>
        <dbReference type="EMBL" id="TDQ64190.1"/>
    </source>
</evidence>
<comment type="caution">
    <text evidence="4">The sequence shown here is derived from an EMBL/GenBank/DDBJ whole genome shotgun (WGS) entry which is preliminary data.</text>
</comment>
<dbReference type="InterPro" id="IPR000462">
    <property type="entry name" value="CDP-OH_P_trans"/>
</dbReference>
<feature type="transmembrane region" description="Helical" evidence="3">
    <location>
        <begin position="80"/>
        <end position="103"/>
    </location>
</feature>
<dbReference type="RefSeq" id="WP_133572811.1">
    <property type="nucleotide sequence ID" value="NZ_SNYR01000002.1"/>
</dbReference>
<dbReference type="EMBL" id="SNYR01000002">
    <property type="protein sequence ID" value="TDQ64190.1"/>
    <property type="molecule type" value="Genomic_DNA"/>
</dbReference>
<keyword evidence="3" id="KW-0812">Transmembrane</keyword>
<dbReference type="InterPro" id="IPR043130">
    <property type="entry name" value="CDP-OH_PTrfase_TM_dom"/>
</dbReference>
<dbReference type="OrthoDB" id="9790577at2"/>
<keyword evidence="3" id="KW-1133">Transmembrane helix</keyword>
<feature type="transmembrane region" description="Helical" evidence="3">
    <location>
        <begin position="176"/>
        <end position="197"/>
    </location>
</feature>
<dbReference type="GO" id="GO:0016780">
    <property type="term" value="F:phosphotransferase activity, for other substituted phosphate groups"/>
    <property type="evidence" value="ECO:0007669"/>
    <property type="project" value="InterPro"/>
</dbReference>
<dbReference type="Gene3D" id="1.20.120.1760">
    <property type="match status" value="1"/>
</dbReference>
<evidence type="ECO:0000313" key="5">
    <source>
        <dbReference type="Proteomes" id="UP000295391"/>
    </source>
</evidence>
<dbReference type="PROSITE" id="PS00379">
    <property type="entry name" value="CDP_ALCOHOL_P_TRANSF"/>
    <property type="match status" value="1"/>
</dbReference>
<keyword evidence="5" id="KW-1185">Reference proteome</keyword>
<proteinExistence type="inferred from homology"/>
<evidence type="ECO:0000256" key="1">
    <source>
        <dbReference type="ARBA" id="ARBA00022679"/>
    </source>
</evidence>
<dbReference type="Proteomes" id="UP000295391">
    <property type="component" value="Unassembled WGS sequence"/>
</dbReference>
<feature type="transmembrane region" description="Helical" evidence="3">
    <location>
        <begin position="148"/>
        <end position="170"/>
    </location>
</feature>
<evidence type="ECO:0000256" key="2">
    <source>
        <dbReference type="RuleBase" id="RU003750"/>
    </source>
</evidence>
<dbReference type="InterPro" id="IPR048254">
    <property type="entry name" value="CDP_ALCOHOL_P_TRANSF_CS"/>
</dbReference>
<evidence type="ECO:0000256" key="3">
    <source>
        <dbReference type="SAM" id="Phobius"/>
    </source>
</evidence>
<dbReference type="GO" id="GO:0008654">
    <property type="term" value="P:phospholipid biosynthetic process"/>
    <property type="evidence" value="ECO:0007669"/>
    <property type="project" value="InterPro"/>
</dbReference>